<dbReference type="AlphaFoldDB" id="A0A5C6A822"/>
<comment type="caution">
    <text evidence="1">The sequence shown here is derived from an EMBL/GenBank/DDBJ whole genome shotgun (WGS) entry which is preliminary data.</text>
</comment>
<organism evidence="1 2">
    <name type="scientific">Neorhodopirellula pilleata</name>
    <dbReference type="NCBI Taxonomy" id="2714738"/>
    <lineage>
        <taxon>Bacteria</taxon>
        <taxon>Pseudomonadati</taxon>
        <taxon>Planctomycetota</taxon>
        <taxon>Planctomycetia</taxon>
        <taxon>Pirellulales</taxon>
        <taxon>Pirellulaceae</taxon>
        <taxon>Neorhodopirellula</taxon>
    </lineage>
</organism>
<accession>A0A5C6A822</accession>
<proteinExistence type="predicted"/>
<dbReference type="InterPro" id="IPR052948">
    <property type="entry name" value="Low_temp-induced_all0457"/>
</dbReference>
<keyword evidence="2" id="KW-1185">Reference proteome</keyword>
<dbReference type="RefSeq" id="WP_231603076.1">
    <property type="nucleotide sequence ID" value="NZ_SJPM01000006.1"/>
</dbReference>
<dbReference type="PANTHER" id="PTHR36109:SF2">
    <property type="entry name" value="MEMBRANE PROTEIN"/>
    <property type="match status" value="1"/>
</dbReference>
<evidence type="ECO:0000313" key="2">
    <source>
        <dbReference type="Proteomes" id="UP000316213"/>
    </source>
</evidence>
<dbReference type="PANTHER" id="PTHR36109">
    <property type="entry name" value="MEMBRANE PROTEIN-RELATED"/>
    <property type="match status" value="1"/>
</dbReference>
<sequence length="172" mass="17990">MTTDEPVLIGMFENLNRLDIALEALEKAGFDQRSVSIITSAQDKQLQQIEPDGNLSRETARSMQEVSSEKTMGASTLAGGALGGALGAATLMGPLLVAGPILGMTAGAVAGSLLSAVESWGVGRDVAERYQANVEAGHPLVLIRDSAPRLGEAERILATCGPESLRKYQPTQ</sequence>
<dbReference type="EMBL" id="SJPM01000006">
    <property type="protein sequence ID" value="TWT95448.1"/>
    <property type="molecule type" value="Genomic_DNA"/>
</dbReference>
<dbReference type="Proteomes" id="UP000316213">
    <property type="component" value="Unassembled WGS sequence"/>
</dbReference>
<name>A0A5C6A822_9BACT</name>
<reference evidence="1 2" key="1">
    <citation type="submission" date="2019-02" db="EMBL/GenBank/DDBJ databases">
        <title>Deep-cultivation of Planctomycetes and their phenomic and genomic characterization uncovers novel biology.</title>
        <authorList>
            <person name="Wiegand S."/>
            <person name="Jogler M."/>
            <person name="Boedeker C."/>
            <person name="Pinto D."/>
            <person name="Vollmers J."/>
            <person name="Rivas-Marin E."/>
            <person name="Kohn T."/>
            <person name="Peeters S.H."/>
            <person name="Heuer A."/>
            <person name="Rast P."/>
            <person name="Oberbeckmann S."/>
            <person name="Bunk B."/>
            <person name="Jeske O."/>
            <person name="Meyerdierks A."/>
            <person name="Storesund J.E."/>
            <person name="Kallscheuer N."/>
            <person name="Luecker S."/>
            <person name="Lage O.M."/>
            <person name="Pohl T."/>
            <person name="Merkel B.J."/>
            <person name="Hornburger P."/>
            <person name="Mueller R.-W."/>
            <person name="Bruemmer F."/>
            <person name="Labrenz M."/>
            <person name="Spormann A.M."/>
            <person name="Op Den Camp H."/>
            <person name="Overmann J."/>
            <person name="Amann R."/>
            <person name="Jetten M.S.M."/>
            <person name="Mascher T."/>
            <person name="Medema M.H."/>
            <person name="Devos D.P."/>
            <person name="Kaster A.-K."/>
            <person name="Ovreas L."/>
            <person name="Rohde M."/>
            <person name="Galperin M.Y."/>
            <person name="Jogler C."/>
        </authorList>
    </citation>
    <scope>NUCLEOTIDE SEQUENCE [LARGE SCALE GENOMIC DNA]</scope>
    <source>
        <strain evidence="1 2">Pla100</strain>
    </source>
</reference>
<evidence type="ECO:0008006" key="3">
    <source>
        <dbReference type="Google" id="ProtNLM"/>
    </source>
</evidence>
<evidence type="ECO:0000313" key="1">
    <source>
        <dbReference type="EMBL" id="TWT95448.1"/>
    </source>
</evidence>
<gene>
    <name evidence="1" type="ORF">Pla100_30890</name>
</gene>
<protein>
    <recommendedName>
        <fullName evidence="3">General stress protein 17M-like domain-containing protein</fullName>
    </recommendedName>
</protein>